<proteinExistence type="inferred from homology"/>
<protein>
    <recommendedName>
        <fullName evidence="3 6">Flagellar basal body rod protein FlgB</fullName>
    </recommendedName>
</protein>
<sequence length="131" mass="14459">MNLFSGTLSTLEQALNYSSLKQKVISQNIANADTPNYKAKDTSFKEAFQSALGESVKANKSDIRHYDFKIGSSPVQGIVTRRNASYNHNGNSVDLDKEMADLATNQIYYNAVIERVSGKFSSMQNVLRGGK</sequence>
<evidence type="ECO:0000313" key="9">
    <source>
        <dbReference type="Proteomes" id="UP000037109"/>
    </source>
</evidence>
<keyword evidence="4 6" id="KW-0975">Bacterial flagellum</keyword>
<keyword evidence="8" id="KW-0966">Cell projection</keyword>
<dbReference type="AlphaFoldDB" id="A0A0M0GGQ4"/>
<dbReference type="PANTHER" id="PTHR30435">
    <property type="entry name" value="FLAGELLAR PROTEIN"/>
    <property type="match status" value="1"/>
</dbReference>
<dbReference type="NCBIfam" id="TIGR01396">
    <property type="entry name" value="FlgB"/>
    <property type="match status" value="1"/>
</dbReference>
<dbReference type="PANTHER" id="PTHR30435:SF12">
    <property type="entry name" value="FLAGELLAR BASAL BODY ROD PROTEIN FLGB"/>
    <property type="match status" value="1"/>
</dbReference>
<dbReference type="STRING" id="1459.AF332_21385"/>
<gene>
    <name evidence="8" type="ORF">AF332_21385</name>
</gene>
<evidence type="ECO:0000256" key="1">
    <source>
        <dbReference type="ARBA" id="ARBA00004117"/>
    </source>
</evidence>
<evidence type="ECO:0000256" key="2">
    <source>
        <dbReference type="ARBA" id="ARBA00009677"/>
    </source>
</evidence>
<evidence type="ECO:0000256" key="5">
    <source>
        <dbReference type="ARBA" id="ARBA00024934"/>
    </source>
</evidence>
<accession>A0A0M0GGQ4</accession>
<evidence type="ECO:0000256" key="3">
    <source>
        <dbReference type="ARBA" id="ARBA00014376"/>
    </source>
</evidence>
<evidence type="ECO:0000256" key="4">
    <source>
        <dbReference type="ARBA" id="ARBA00023143"/>
    </source>
</evidence>
<comment type="caution">
    <text evidence="8">The sequence shown here is derived from an EMBL/GenBank/DDBJ whole genome shotgun (WGS) entry which is preliminary data.</text>
</comment>
<feature type="domain" description="Flagellar basal body rod protein N-terminal" evidence="7">
    <location>
        <begin position="9"/>
        <end position="38"/>
    </location>
</feature>
<dbReference type="PIRSF" id="PIRSF002889">
    <property type="entry name" value="Rod_FlgB"/>
    <property type="match status" value="1"/>
</dbReference>
<dbReference type="InterPro" id="IPR006300">
    <property type="entry name" value="FlgB"/>
</dbReference>
<comment type="subcellular location">
    <subcellularLocation>
        <location evidence="1 6">Bacterial flagellum basal body</location>
    </subcellularLocation>
</comment>
<name>A0A0M0GGQ4_SPOGL</name>
<evidence type="ECO:0000259" key="7">
    <source>
        <dbReference type="Pfam" id="PF00460"/>
    </source>
</evidence>
<dbReference type="GO" id="GO:0030694">
    <property type="term" value="C:bacterial-type flagellum basal body, rod"/>
    <property type="evidence" value="ECO:0007669"/>
    <property type="project" value="InterPro"/>
</dbReference>
<evidence type="ECO:0000256" key="6">
    <source>
        <dbReference type="PIRNR" id="PIRNR002889"/>
    </source>
</evidence>
<dbReference type="GO" id="GO:0071978">
    <property type="term" value="P:bacterial-type flagellum-dependent swarming motility"/>
    <property type="evidence" value="ECO:0007669"/>
    <property type="project" value="TreeGrafter"/>
</dbReference>
<keyword evidence="8" id="KW-0969">Cilium</keyword>
<keyword evidence="9" id="KW-1185">Reference proteome</keyword>
<organism evidence="8 9">
    <name type="scientific">Sporosarcina globispora</name>
    <name type="common">Bacillus globisporus</name>
    <dbReference type="NCBI Taxonomy" id="1459"/>
    <lineage>
        <taxon>Bacteria</taxon>
        <taxon>Bacillati</taxon>
        <taxon>Bacillota</taxon>
        <taxon>Bacilli</taxon>
        <taxon>Bacillales</taxon>
        <taxon>Caryophanaceae</taxon>
        <taxon>Sporosarcina</taxon>
    </lineage>
</organism>
<dbReference type="OrthoDB" id="9792068at2"/>
<dbReference type="Proteomes" id="UP000037109">
    <property type="component" value="Unassembled WGS sequence"/>
</dbReference>
<dbReference type="Pfam" id="PF00460">
    <property type="entry name" value="Flg_bb_rod"/>
    <property type="match status" value="1"/>
</dbReference>
<dbReference type="PATRIC" id="fig|1459.3.peg.4720"/>
<dbReference type="EMBL" id="LGUF01000007">
    <property type="protein sequence ID" value="KON89095.1"/>
    <property type="molecule type" value="Genomic_DNA"/>
</dbReference>
<keyword evidence="8" id="KW-0282">Flagellum</keyword>
<dbReference type="RefSeq" id="WP_053436481.1">
    <property type="nucleotide sequence ID" value="NZ_LGUF01000007.1"/>
</dbReference>
<reference evidence="9" key="1">
    <citation type="submission" date="2015-07" db="EMBL/GenBank/DDBJ databases">
        <title>Fjat-10036 dsm4.</title>
        <authorList>
            <person name="Liu B."/>
            <person name="Wang J."/>
            <person name="Zhu Y."/>
            <person name="Liu G."/>
            <person name="Chen Q."/>
            <person name="Chen Z."/>
            <person name="Lan J."/>
            <person name="Che J."/>
            <person name="Ge C."/>
            <person name="Shi H."/>
            <person name="Pan Z."/>
            <person name="Liu X."/>
        </authorList>
    </citation>
    <scope>NUCLEOTIDE SEQUENCE [LARGE SCALE GENOMIC DNA]</scope>
    <source>
        <strain evidence="9">DSM 4</strain>
    </source>
</reference>
<comment type="similarity">
    <text evidence="2 6">Belongs to the flagella basal body rod proteins family.</text>
</comment>
<evidence type="ECO:0000313" key="8">
    <source>
        <dbReference type="EMBL" id="KON89095.1"/>
    </source>
</evidence>
<comment type="function">
    <text evidence="5 6">Structural component of flagellum, the bacterial motility apparatus. Part of the rod structure of flagellar basal body.</text>
</comment>
<comment type="subunit">
    <text evidence="6">The basal body constitutes a major portion of the flagellar organelle and consists of a number of rings mounted on a central rod.</text>
</comment>
<dbReference type="InterPro" id="IPR001444">
    <property type="entry name" value="Flag_bb_rod_N"/>
</dbReference>